<dbReference type="PANTHER" id="PTHR43792">
    <property type="entry name" value="GNAT FAMILY, PUTATIVE (AFU_ORTHOLOGUE AFUA_3G00765)-RELATED-RELATED"/>
    <property type="match status" value="1"/>
</dbReference>
<protein>
    <submittedName>
        <fullName evidence="2">GNAT family N-acetyltransferase</fullName>
    </submittedName>
</protein>
<organism evidence="2 3">
    <name type="scientific">Aquibium pacificus</name>
    <dbReference type="NCBI Taxonomy" id="3153579"/>
    <lineage>
        <taxon>Bacteria</taxon>
        <taxon>Pseudomonadati</taxon>
        <taxon>Pseudomonadota</taxon>
        <taxon>Alphaproteobacteria</taxon>
        <taxon>Hyphomicrobiales</taxon>
        <taxon>Phyllobacteriaceae</taxon>
        <taxon>Aquibium</taxon>
    </lineage>
</organism>
<sequence>MDAPVFTCAPVIETERLILRAHAASDHEAYAAIWADPEVVRYTSGRPLSREESWIRLLRQIGHWRVLGFGFWAIEDRSSGRLAGEVGFHDLRRDIEPSFDGTPEAGWLLAPEFHGQGLAREALVAIHAWGDAHLRSSTTVCIIHPDHEASLRVARQFGYGNPVPTRYHDAPSLILTRDRPSDS</sequence>
<dbReference type="InterPro" id="IPR016181">
    <property type="entry name" value="Acyl_CoA_acyltransferase"/>
</dbReference>
<evidence type="ECO:0000313" key="3">
    <source>
        <dbReference type="Proteomes" id="UP001556692"/>
    </source>
</evidence>
<gene>
    <name evidence="2" type="ORF">ABGN05_07455</name>
</gene>
<comment type="caution">
    <text evidence="2">The sequence shown here is derived from an EMBL/GenBank/DDBJ whole genome shotgun (WGS) entry which is preliminary data.</text>
</comment>
<dbReference type="InterPro" id="IPR051531">
    <property type="entry name" value="N-acetyltransferase"/>
</dbReference>
<evidence type="ECO:0000313" key="2">
    <source>
        <dbReference type="EMBL" id="MEX0405489.1"/>
    </source>
</evidence>
<name>A0ABV3SHH6_9HYPH</name>
<dbReference type="Proteomes" id="UP001556692">
    <property type="component" value="Unassembled WGS sequence"/>
</dbReference>
<proteinExistence type="predicted"/>
<dbReference type="InterPro" id="IPR000182">
    <property type="entry name" value="GNAT_dom"/>
</dbReference>
<dbReference type="Gene3D" id="3.40.630.30">
    <property type="match status" value="1"/>
</dbReference>
<accession>A0ABV3SHH6</accession>
<dbReference type="RefSeq" id="WP_367953383.1">
    <property type="nucleotide sequence ID" value="NZ_JBDPGJ010000002.1"/>
</dbReference>
<dbReference type="PROSITE" id="PS51186">
    <property type="entry name" value="GNAT"/>
    <property type="match status" value="1"/>
</dbReference>
<evidence type="ECO:0000259" key="1">
    <source>
        <dbReference type="PROSITE" id="PS51186"/>
    </source>
</evidence>
<dbReference type="SUPFAM" id="SSF55729">
    <property type="entry name" value="Acyl-CoA N-acyltransferases (Nat)"/>
    <property type="match status" value="1"/>
</dbReference>
<feature type="domain" description="N-acetyltransferase" evidence="1">
    <location>
        <begin position="17"/>
        <end position="180"/>
    </location>
</feature>
<reference evidence="2 3" key="1">
    <citation type="submission" date="2024-05" db="EMBL/GenBank/DDBJ databases">
        <authorList>
            <person name="Jiang F."/>
        </authorList>
    </citation>
    <scope>NUCLEOTIDE SEQUENCE [LARGE SCALE GENOMIC DNA]</scope>
    <source>
        <strain evidence="2 3">LZ166</strain>
    </source>
</reference>
<keyword evidence="3" id="KW-1185">Reference proteome</keyword>
<dbReference type="PANTHER" id="PTHR43792:SF16">
    <property type="entry name" value="N-ACETYLTRANSFERASE DOMAIN-CONTAINING PROTEIN"/>
    <property type="match status" value="1"/>
</dbReference>
<dbReference type="Pfam" id="PF13302">
    <property type="entry name" value="Acetyltransf_3"/>
    <property type="match status" value="1"/>
</dbReference>
<dbReference type="EMBL" id="JBDPGJ010000002">
    <property type="protein sequence ID" value="MEX0405489.1"/>
    <property type="molecule type" value="Genomic_DNA"/>
</dbReference>